<evidence type="ECO:0000313" key="4">
    <source>
        <dbReference type="EMBL" id="SHE88009.1"/>
    </source>
</evidence>
<reference evidence="5" key="1">
    <citation type="submission" date="2016-11" db="EMBL/GenBank/DDBJ databases">
        <authorList>
            <person name="Varghese N."/>
            <person name="Submissions S."/>
        </authorList>
    </citation>
    <scope>NUCLEOTIDE SEQUENCE [LARGE SCALE GENOMIC DNA]</scope>
    <source>
        <strain evidence="5">DSM 12395</strain>
    </source>
</reference>
<dbReference type="InterPro" id="IPR050882">
    <property type="entry name" value="Prepilin_peptidase/N-MTase"/>
</dbReference>
<sequence length="167" mass="17840">MLPDIALVIVILISIYTDLRYRKIYNVVLFPAFLLALAYRVFNGGLDGLITGIQGALLGLSLLLIPFILGGMGAGDVKLLAVIGAWQGPQFVWFCFLCTAIVGGVIAIVQLTRTGRLFQTLKMIIFTFIPGTPKVNAFGTLATAKAGEAFPYGVAIAVGTLATYVLR</sequence>
<evidence type="ECO:0000259" key="3">
    <source>
        <dbReference type="Pfam" id="PF01478"/>
    </source>
</evidence>
<feature type="domain" description="Prepilin type IV endopeptidase peptidase" evidence="3">
    <location>
        <begin position="6"/>
        <end position="108"/>
    </location>
</feature>
<feature type="transmembrane region" description="Helical" evidence="2">
    <location>
        <begin position="123"/>
        <end position="143"/>
    </location>
</feature>
<protein>
    <submittedName>
        <fullName evidence="4">Prepilin peptidase CpaA</fullName>
    </submittedName>
</protein>
<keyword evidence="2" id="KW-0812">Transmembrane</keyword>
<dbReference type="InterPro" id="IPR000045">
    <property type="entry name" value="Prepilin_IV_endopep_pep"/>
</dbReference>
<dbReference type="PANTHER" id="PTHR30487">
    <property type="entry name" value="TYPE 4 PREPILIN-LIKE PROTEINS LEADER PEPTIDE-PROCESSING ENZYME"/>
    <property type="match status" value="1"/>
</dbReference>
<proteinExistence type="inferred from homology"/>
<name>A0A1M4X3J7_9FIRM</name>
<evidence type="ECO:0000256" key="2">
    <source>
        <dbReference type="SAM" id="Phobius"/>
    </source>
</evidence>
<feature type="transmembrane region" description="Helical" evidence="2">
    <location>
        <begin position="91"/>
        <end position="111"/>
    </location>
</feature>
<dbReference type="EMBL" id="FQUY01000007">
    <property type="protein sequence ID" value="SHE88009.1"/>
    <property type="molecule type" value="Genomic_DNA"/>
</dbReference>
<feature type="transmembrane region" description="Helical" evidence="2">
    <location>
        <begin position="49"/>
        <end position="71"/>
    </location>
</feature>
<dbReference type="OrthoDB" id="5508079at2"/>
<organism evidence="4 5">
    <name type="scientific">Desulforamulus putei DSM 12395</name>
    <dbReference type="NCBI Taxonomy" id="1121429"/>
    <lineage>
        <taxon>Bacteria</taxon>
        <taxon>Bacillati</taxon>
        <taxon>Bacillota</taxon>
        <taxon>Clostridia</taxon>
        <taxon>Eubacteriales</taxon>
        <taxon>Peptococcaceae</taxon>
        <taxon>Desulforamulus</taxon>
    </lineage>
</organism>
<dbReference type="GO" id="GO:0006465">
    <property type="term" value="P:signal peptide processing"/>
    <property type="evidence" value="ECO:0007669"/>
    <property type="project" value="TreeGrafter"/>
</dbReference>
<feature type="transmembrane region" description="Helical" evidence="2">
    <location>
        <begin position="24"/>
        <end position="42"/>
    </location>
</feature>
<keyword evidence="2" id="KW-0472">Membrane</keyword>
<dbReference type="Pfam" id="PF01478">
    <property type="entry name" value="Peptidase_A24"/>
    <property type="match status" value="1"/>
</dbReference>
<accession>A0A1M4X3J7</accession>
<evidence type="ECO:0000313" key="5">
    <source>
        <dbReference type="Proteomes" id="UP000184148"/>
    </source>
</evidence>
<dbReference type="RefSeq" id="WP_073237670.1">
    <property type="nucleotide sequence ID" value="NZ_FQUY01000007.1"/>
</dbReference>
<dbReference type="GO" id="GO:0005886">
    <property type="term" value="C:plasma membrane"/>
    <property type="evidence" value="ECO:0007669"/>
    <property type="project" value="TreeGrafter"/>
</dbReference>
<feature type="transmembrane region" description="Helical" evidence="2">
    <location>
        <begin position="149"/>
        <end position="166"/>
    </location>
</feature>
<dbReference type="Proteomes" id="UP000184148">
    <property type="component" value="Unassembled WGS sequence"/>
</dbReference>
<dbReference type="PANTHER" id="PTHR30487:SF0">
    <property type="entry name" value="PREPILIN LEADER PEPTIDASE_N-METHYLTRANSFERASE-RELATED"/>
    <property type="match status" value="1"/>
</dbReference>
<dbReference type="AlphaFoldDB" id="A0A1M4X3J7"/>
<keyword evidence="2" id="KW-1133">Transmembrane helix</keyword>
<evidence type="ECO:0000256" key="1">
    <source>
        <dbReference type="ARBA" id="ARBA00005801"/>
    </source>
</evidence>
<dbReference type="GO" id="GO:0004190">
    <property type="term" value="F:aspartic-type endopeptidase activity"/>
    <property type="evidence" value="ECO:0007669"/>
    <property type="project" value="InterPro"/>
</dbReference>
<comment type="similarity">
    <text evidence="1">Belongs to the peptidase A24 family.</text>
</comment>
<keyword evidence="5" id="KW-1185">Reference proteome</keyword>
<dbReference type="STRING" id="1121429.SAMN02745133_01354"/>
<dbReference type="Gene3D" id="1.20.120.1220">
    <property type="match status" value="1"/>
</dbReference>
<gene>
    <name evidence="4" type="ORF">SAMN02745133_01354</name>
</gene>